<sequence>MEESGRLLGECAEIVGLFADIPPPRLERFTLIDCEPVNGFGGRPERMDAVVLETFVDGVRRSETWLEDVTVVGAADGRIELTGRVCRFRHEQPAYEVPPGDGFRMGPDYETTLVRFRTVEGVFRRRPELDTPPVTLLGFRPEPWFLDRMIDRESYAAAEPESTGQGRTVPLAGLRLEATIEGRASDGRLLDTSLRGIFADITAVRPSSPGAGLWDVDLDQGAYETLPTAARPFWDSWLERPPTESGTWTSLAPESRSRWLSLAQAAHRHDVPGNPPGRTYHVDGRHIADVTDFCCALGEAINGPGGYVGWDLDDVGGHLNGSAGAITPFTLIWSDAEASRQAMGEEPFQDLITFLSNNRAEVIQRRR</sequence>
<dbReference type="InterPro" id="IPR000468">
    <property type="entry name" value="Barstar"/>
</dbReference>
<dbReference type="Pfam" id="PF01337">
    <property type="entry name" value="Barstar"/>
    <property type="match status" value="1"/>
</dbReference>
<dbReference type="SUPFAM" id="SSF52038">
    <property type="entry name" value="Barstar-related"/>
    <property type="match status" value="1"/>
</dbReference>
<dbReference type="OrthoDB" id="8859549at2"/>
<dbReference type="STRING" id="113562.SAMN04489716_5151"/>
<gene>
    <name evidence="3" type="ORF">SAMN04489716_5151</name>
</gene>
<reference evidence="3 4" key="1">
    <citation type="submission" date="2016-10" db="EMBL/GenBank/DDBJ databases">
        <authorList>
            <person name="de Groot N.N."/>
        </authorList>
    </citation>
    <scope>NUCLEOTIDE SEQUENCE [LARGE SCALE GENOMIC DNA]</scope>
    <source>
        <strain evidence="3 4">DSM 43941</strain>
    </source>
</reference>
<accession>A0A1H2C1L2</accession>
<evidence type="ECO:0000313" key="4">
    <source>
        <dbReference type="Proteomes" id="UP000198688"/>
    </source>
</evidence>
<dbReference type="InterPro" id="IPR035905">
    <property type="entry name" value="Barstar-like_sf"/>
</dbReference>
<comment type="similarity">
    <text evidence="1">Belongs to the barstar family.</text>
</comment>
<dbReference type="AlphaFoldDB" id="A0A1H2C1L2"/>
<name>A0A1H2C1L2_9ACTN</name>
<keyword evidence="4" id="KW-1185">Reference proteome</keyword>
<dbReference type="Gene3D" id="3.30.370.10">
    <property type="entry name" value="Barstar-like"/>
    <property type="match status" value="1"/>
</dbReference>
<proteinExistence type="inferred from homology"/>
<dbReference type="Proteomes" id="UP000198688">
    <property type="component" value="Chromosome I"/>
</dbReference>
<feature type="domain" description="Barstar (barnase inhibitor)" evidence="2">
    <location>
        <begin position="279"/>
        <end position="357"/>
    </location>
</feature>
<organism evidence="3 4">
    <name type="scientific">Actinoplanes derwentensis</name>
    <dbReference type="NCBI Taxonomy" id="113562"/>
    <lineage>
        <taxon>Bacteria</taxon>
        <taxon>Bacillati</taxon>
        <taxon>Actinomycetota</taxon>
        <taxon>Actinomycetes</taxon>
        <taxon>Micromonosporales</taxon>
        <taxon>Micromonosporaceae</taxon>
        <taxon>Actinoplanes</taxon>
    </lineage>
</organism>
<dbReference type="RefSeq" id="WP_092546970.1">
    <property type="nucleotide sequence ID" value="NZ_BOMJ01000017.1"/>
</dbReference>
<evidence type="ECO:0000256" key="1">
    <source>
        <dbReference type="ARBA" id="ARBA00006845"/>
    </source>
</evidence>
<protein>
    <submittedName>
        <fullName evidence="3">Barstar (Barnase inhibitor)</fullName>
    </submittedName>
</protein>
<dbReference type="EMBL" id="LT629758">
    <property type="protein sequence ID" value="SDT64530.1"/>
    <property type="molecule type" value="Genomic_DNA"/>
</dbReference>
<evidence type="ECO:0000313" key="3">
    <source>
        <dbReference type="EMBL" id="SDT64530.1"/>
    </source>
</evidence>
<evidence type="ECO:0000259" key="2">
    <source>
        <dbReference type="Pfam" id="PF01337"/>
    </source>
</evidence>